<proteinExistence type="predicted"/>
<dbReference type="Proteomes" id="UP000326178">
    <property type="component" value="Chromosome"/>
</dbReference>
<dbReference type="OrthoDB" id="9959023at2"/>
<gene>
    <name evidence="3" type="ORF">CP967_04275</name>
</gene>
<evidence type="ECO:0000313" key="3">
    <source>
        <dbReference type="EMBL" id="QEU71276.1"/>
    </source>
</evidence>
<dbReference type="Pfam" id="PF03756">
    <property type="entry name" value="AfsA"/>
    <property type="match status" value="1"/>
</dbReference>
<feature type="region of interest" description="Disordered" evidence="1">
    <location>
        <begin position="1"/>
        <end position="24"/>
    </location>
</feature>
<dbReference type="EMBL" id="CP023702">
    <property type="protein sequence ID" value="QEU71276.1"/>
    <property type="molecule type" value="Genomic_DNA"/>
</dbReference>
<dbReference type="InterPro" id="IPR005509">
    <property type="entry name" value="AfsA_hotdog_dom"/>
</dbReference>
<accession>A0A5J6F5I2</accession>
<dbReference type="AlphaFoldDB" id="A0A5J6F5I2"/>
<keyword evidence="4" id="KW-1185">Reference proteome</keyword>
<organism evidence="3 4">
    <name type="scientific">Streptomyces nitrosporeus</name>
    <dbReference type="NCBI Taxonomy" id="28894"/>
    <lineage>
        <taxon>Bacteria</taxon>
        <taxon>Bacillati</taxon>
        <taxon>Actinomycetota</taxon>
        <taxon>Actinomycetes</taxon>
        <taxon>Kitasatosporales</taxon>
        <taxon>Streptomycetaceae</taxon>
        <taxon>Streptomyces</taxon>
    </lineage>
</organism>
<evidence type="ECO:0000313" key="4">
    <source>
        <dbReference type="Proteomes" id="UP000326178"/>
    </source>
</evidence>
<dbReference type="KEGG" id="snk:CP967_04275"/>
<feature type="domain" description="A-factor biosynthesis hotdog" evidence="2">
    <location>
        <begin position="208"/>
        <end position="312"/>
    </location>
</feature>
<evidence type="ECO:0000256" key="1">
    <source>
        <dbReference type="SAM" id="MobiDB-lite"/>
    </source>
</evidence>
<protein>
    <recommendedName>
        <fullName evidence="2">A-factor biosynthesis hotdog domain-containing protein</fullName>
    </recommendedName>
</protein>
<reference evidence="3 4" key="1">
    <citation type="submission" date="2017-09" db="EMBL/GenBank/DDBJ databases">
        <authorList>
            <person name="Lee N."/>
            <person name="Cho B.-K."/>
        </authorList>
    </citation>
    <scope>NUCLEOTIDE SEQUENCE [LARGE SCALE GENOMIC DNA]</scope>
    <source>
        <strain evidence="3 4">ATCC 12769</strain>
    </source>
</reference>
<name>A0A5J6F5I2_9ACTN</name>
<dbReference type="RefSeq" id="WP_150486639.1">
    <property type="nucleotide sequence ID" value="NZ_BMUV01000007.1"/>
</dbReference>
<sequence length="332" mass="35393">MQERFQSVRRQEPGGTPGLPEPGVEVSAAQAGVGHPGDVLLVHDAVLPNGLSFRVRVPGAHDLFGDRGSGGLPDDAFLLRSVVEQCAYATLQHTGLLRPGEVPLNTSSSSRVLTAPPLRRFQGELLATCLVEQLRTSRTGRTRRVAASCVLRSPDGRVVADGETGAGVLERALYRAWRGAGVVRAGNLPPVQDGARARTGRVRSLPGNQVLARAGREDGGDAHAVLRLSGPHPYLLPASADHVTGRLFAEAARQLVLGVCGPYTGLRALHLSFLRLCTLEESVRVRAVPCSGPRASDRWRVLFSQAGATVCAGHVEADVPEGRERRTRHRDG</sequence>
<evidence type="ECO:0000259" key="2">
    <source>
        <dbReference type="Pfam" id="PF03756"/>
    </source>
</evidence>